<accession>A0AA96WPM9</accession>
<sequence length="218" mass="22115">MKFANLSATLIAAATCLTPYLPAHAGTQDLQPAGTPTAVYTNPAVNPTSTRTIPAMSAIAIAFPADLTLTADTEQTTTLFLAQPIFDEAGNEIAPKGALLSAQLKPGKGGVSVMADFLVISGRTVPIQASSVLIPGQTVTVQSGLDRAREASQVGGRLVGTAFGAGNINDVDGIKKGALAGTGIGLVYGLLSPKKATVVKIPQGSMYILSLQSAVTLP</sequence>
<protein>
    <submittedName>
        <fullName evidence="2">Uncharacterized protein</fullName>
    </submittedName>
</protein>
<reference evidence="2" key="1">
    <citation type="journal article" date="2023" name="Plants (Basel)">
        <title>Genomic Analysis of Leptolyngbya boryana CZ1 Reveals Efficient Carbon Fixation Modules.</title>
        <authorList>
            <person name="Bai X."/>
            <person name="Wang H."/>
            <person name="Cheng W."/>
            <person name="Wang J."/>
            <person name="Ma M."/>
            <person name="Hu H."/>
            <person name="Song Z."/>
            <person name="Ma H."/>
            <person name="Fan Y."/>
            <person name="Du C."/>
            <person name="Xu J."/>
        </authorList>
    </citation>
    <scope>NUCLEOTIDE SEQUENCE</scope>
    <source>
        <strain evidence="2">CZ1</strain>
    </source>
</reference>
<feature type="chain" id="PRO_5041720523" evidence="1">
    <location>
        <begin position="26"/>
        <end position="218"/>
    </location>
</feature>
<dbReference type="AlphaFoldDB" id="A0AA96WPM9"/>
<organism evidence="2">
    <name type="scientific">Leptolyngbya boryana CZ1</name>
    <dbReference type="NCBI Taxonomy" id="3060204"/>
    <lineage>
        <taxon>Bacteria</taxon>
        <taxon>Bacillati</taxon>
        <taxon>Cyanobacteriota</taxon>
        <taxon>Cyanophyceae</taxon>
        <taxon>Leptolyngbyales</taxon>
        <taxon>Leptolyngbyaceae</taxon>
        <taxon>Leptolyngbya group</taxon>
        <taxon>Leptolyngbya</taxon>
    </lineage>
</organism>
<evidence type="ECO:0000313" key="2">
    <source>
        <dbReference type="EMBL" id="WNZ43740.1"/>
    </source>
</evidence>
<dbReference type="EMBL" id="CP130144">
    <property type="protein sequence ID" value="WNZ43740.1"/>
    <property type="molecule type" value="Genomic_DNA"/>
</dbReference>
<name>A0AA96WPM9_LEPBY</name>
<keyword evidence="1" id="KW-0732">Signal</keyword>
<gene>
    <name evidence="2" type="ORF">Q2T42_18020</name>
</gene>
<evidence type="ECO:0000256" key="1">
    <source>
        <dbReference type="SAM" id="SignalP"/>
    </source>
</evidence>
<proteinExistence type="predicted"/>
<dbReference type="RefSeq" id="WP_316425915.1">
    <property type="nucleotide sequence ID" value="NZ_CP130144.1"/>
</dbReference>
<feature type="signal peptide" evidence="1">
    <location>
        <begin position="1"/>
        <end position="25"/>
    </location>
</feature>
<reference evidence="2" key="2">
    <citation type="submission" date="2023-07" db="EMBL/GenBank/DDBJ databases">
        <authorList>
            <person name="Bai X.-H."/>
            <person name="Wang H.-H."/>
            <person name="Wang J."/>
            <person name="Ma M.-Y."/>
            <person name="Hu H.-H."/>
            <person name="Song Z.-L."/>
            <person name="Ma H.-G."/>
            <person name="Fan Y."/>
            <person name="Du C.-Y."/>
            <person name="Xu J.-C."/>
        </authorList>
    </citation>
    <scope>NUCLEOTIDE SEQUENCE</scope>
    <source>
        <strain evidence="2">CZ1</strain>
    </source>
</reference>